<dbReference type="EnsemblPlants" id="TuG1812G0500000044.01.T01">
    <property type="protein sequence ID" value="TuG1812G0500000044.01.T01"/>
    <property type="gene ID" value="TuG1812G0500000044.01"/>
</dbReference>
<reference evidence="7" key="2">
    <citation type="submission" date="2018-03" db="EMBL/GenBank/DDBJ databases">
        <title>The Triticum urartu genome reveals the dynamic nature of wheat genome evolution.</title>
        <authorList>
            <person name="Ling H."/>
            <person name="Ma B."/>
            <person name="Shi X."/>
            <person name="Liu H."/>
            <person name="Dong L."/>
            <person name="Sun H."/>
            <person name="Cao Y."/>
            <person name="Gao Q."/>
            <person name="Zheng S."/>
            <person name="Li Y."/>
            <person name="Yu Y."/>
            <person name="Du H."/>
            <person name="Qi M."/>
            <person name="Li Y."/>
            <person name="Yu H."/>
            <person name="Cui Y."/>
            <person name="Wang N."/>
            <person name="Chen C."/>
            <person name="Wu H."/>
            <person name="Zhao Y."/>
            <person name="Zhang J."/>
            <person name="Li Y."/>
            <person name="Zhou W."/>
            <person name="Zhang B."/>
            <person name="Hu W."/>
            <person name="Eijk M."/>
            <person name="Tang J."/>
            <person name="Witsenboer H."/>
            <person name="Zhao S."/>
            <person name="Li Z."/>
            <person name="Zhang A."/>
            <person name="Wang D."/>
            <person name="Liang C."/>
        </authorList>
    </citation>
    <scope>NUCLEOTIDE SEQUENCE [LARGE SCALE GENOMIC DNA]</scope>
    <source>
        <strain evidence="7">cv. G1812</strain>
    </source>
</reference>
<dbReference type="GO" id="GO:0005737">
    <property type="term" value="C:cytoplasm"/>
    <property type="evidence" value="ECO:0007669"/>
    <property type="project" value="UniProtKB-SubCell"/>
</dbReference>
<dbReference type="InterPro" id="IPR011989">
    <property type="entry name" value="ARM-like"/>
</dbReference>
<dbReference type="Gramene" id="TuG1812G0500000044.01.T01">
    <property type="protein sequence ID" value="TuG1812G0500000044.01.T01"/>
    <property type="gene ID" value="TuG1812G0500000044.01"/>
</dbReference>
<dbReference type="Proteomes" id="UP000015106">
    <property type="component" value="Chromosome 5"/>
</dbReference>
<dbReference type="SMART" id="SM00913">
    <property type="entry name" value="IBN_N"/>
    <property type="match status" value="1"/>
</dbReference>
<dbReference type="GO" id="GO:0031267">
    <property type="term" value="F:small GTPase binding"/>
    <property type="evidence" value="ECO:0007669"/>
    <property type="project" value="InterPro"/>
</dbReference>
<dbReference type="GO" id="GO:0006606">
    <property type="term" value="P:protein import into nucleus"/>
    <property type="evidence" value="ECO:0007669"/>
    <property type="project" value="InterPro"/>
</dbReference>
<dbReference type="PANTHER" id="PTHR10527">
    <property type="entry name" value="IMPORTIN BETA"/>
    <property type="match status" value="1"/>
</dbReference>
<dbReference type="InterPro" id="IPR001494">
    <property type="entry name" value="Importin-beta_N"/>
</dbReference>
<dbReference type="Gene3D" id="1.25.10.10">
    <property type="entry name" value="Leucine-rich Repeat Variant"/>
    <property type="match status" value="1"/>
</dbReference>
<evidence type="ECO:0000256" key="4">
    <source>
        <dbReference type="ARBA" id="ARBA00022737"/>
    </source>
</evidence>
<evidence type="ECO:0000256" key="3">
    <source>
        <dbReference type="ARBA" id="ARBA00022490"/>
    </source>
</evidence>
<evidence type="ECO:0000256" key="1">
    <source>
        <dbReference type="ARBA" id="ARBA00004496"/>
    </source>
</evidence>
<accession>A0A8R7Q7L7</accession>
<dbReference type="InterPro" id="IPR040122">
    <property type="entry name" value="Importin_beta"/>
</dbReference>
<keyword evidence="5" id="KW-0653">Protein transport</keyword>
<dbReference type="PROSITE" id="PS50166">
    <property type="entry name" value="IMPORTIN_B_NT"/>
    <property type="match status" value="1"/>
</dbReference>
<dbReference type="InterPro" id="IPR016024">
    <property type="entry name" value="ARM-type_fold"/>
</dbReference>
<dbReference type="SUPFAM" id="SSF48371">
    <property type="entry name" value="ARM repeat"/>
    <property type="match status" value="1"/>
</dbReference>
<reference evidence="7" key="3">
    <citation type="submission" date="2022-06" db="UniProtKB">
        <authorList>
            <consortium name="EnsemblPlants"/>
        </authorList>
    </citation>
    <scope>IDENTIFICATION</scope>
</reference>
<organism evidence="7 8">
    <name type="scientific">Triticum urartu</name>
    <name type="common">Red wild einkorn</name>
    <name type="synonym">Crithodium urartu</name>
    <dbReference type="NCBI Taxonomy" id="4572"/>
    <lineage>
        <taxon>Eukaryota</taxon>
        <taxon>Viridiplantae</taxon>
        <taxon>Streptophyta</taxon>
        <taxon>Embryophyta</taxon>
        <taxon>Tracheophyta</taxon>
        <taxon>Spermatophyta</taxon>
        <taxon>Magnoliopsida</taxon>
        <taxon>Liliopsida</taxon>
        <taxon>Poales</taxon>
        <taxon>Poaceae</taxon>
        <taxon>BOP clade</taxon>
        <taxon>Pooideae</taxon>
        <taxon>Triticodae</taxon>
        <taxon>Triticeae</taxon>
        <taxon>Triticinae</taxon>
        <taxon>Triticum</taxon>
    </lineage>
</organism>
<comment type="subcellular location">
    <subcellularLocation>
        <location evidence="1">Cytoplasm</location>
    </subcellularLocation>
</comment>
<evidence type="ECO:0000313" key="8">
    <source>
        <dbReference type="Proteomes" id="UP000015106"/>
    </source>
</evidence>
<name>A0A8R7Q7L7_TRIUA</name>
<keyword evidence="2" id="KW-0813">Transport</keyword>
<feature type="domain" description="Importin N-terminal" evidence="6">
    <location>
        <begin position="23"/>
        <end position="103"/>
    </location>
</feature>
<keyword evidence="4" id="KW-0677">Repeat</keyword>
<sequence>MDNNITQILKDAQDPDDNVRLEAEAKLKQLEDRNRPNFLLSLSTELSSEASPPECRCLAGTILKNSVEGKYSEHNSILIKQCISLDPRIKTEIKESLLMTLGSSAPQARHASQIIGRLAYIEIPSRG</sequence>
<evidence type="ECO:0000256" key="5">
    <source>
        <dbReference type="ARBA" id="ARBA00022927"/>
    </source>
</evidence>
<dbReference type="Pfam" id="PF03810">
    <property type="entry name" value="IBN_N"/>
    <property type="match status" value="1"/>
</dbReference>
<protein>
    <recommendedName>
        <fullName evidence="6">Importin N-terminal domain-containing protein</fullName>
    </recommendedName>
</protein>
<dbReference type="AlphaFoldDB" id="A0A8R7Q7L7"/>
<evidence type="ECO:0000259" key="6">
    <source>
        <dbReference type="PROSITE" id="PS50166"/>
    </source>
</evidence>
<keyword evidence="3" id="KW-0963">Cytoplasm</keyword>
<evidence type="ECO:0000313" key="7">
    <source>
        <dbReference type="EnsemblPlants" id="TuG1812G0500000044.01.T01"/>
    </source>
</evidence>
<evidence type="ECO:0000256" key="2">
    <source>
        <dbReference type="ARBA" id="ARBA00022448"/>
    </source>
</evidence>
<keyword evidence="8" id="KW-1185">Reference proteome</keyword>
<proteinExistence type="predicted"/>
<reference evidence="8" key="1">
    <citation type="journal article" date="2013" name="Nature">
        <title>Draft genome of the wheat A-genome progenitor Triticum urartu.</title>
        <authorList>
            <person name="Ling H.Q."/>
            <person name="Zhao S."/>
            <person name="Liu D."/>
            <person name="Wang J."/>
            <person name="Sun H."/>
            <person name="Zhang C."/>
            <person name="Fan H."/>
            <person name="Li D."/>
            <person name="Dong L."/>
            <person name="Tao Y."/>
            <person name="Gao C."/>
            <person name="Wu H."/>
            <person name="Li Y."/>
            <person name="Cui Y."/>
            <person name="Guo X."/>
            <person name="Zheng S."/>
            <person name="Wang B."/>
            <person name="Yu K."/>
            <person name="Liang Q."/>
            <person name="Yang W."/>
            <person name="Lou X."/>
            <person name="Chen J."/>
            <person name="Feng M."/>
            <person name="Jian J."/>
            <person name="Zhang X."/>
            <person name="Luo G."/>
            <person name="Jiang Y."/>
            <person name="Liu J."/>
            <person name="Wang Z."/>
            <person name="Sha Y."/>
            <person name="Zhang B."/>
            <person name="Wu H."/>
            <person name="Tang D."/>
            <person name="Shen Q."/>
            <person name="Xue P."/>
            <person name="Zou S."/>
            <person name="Wang X."/>
            <person name="Liu X."/>
            <person name="Wang F."/>
            <person name="Yang Y."/>
            <person name="An X."/>
            <person name="Dong Z."/>
            <person name="Zhang K."/>
            <person name="Zhang X."/>
            <person name="Luo M.C."/>
            <person name="Dvorak J."/>
            <person name="Tong Y."/>
            <person name="Wang J."/>
            <person name="Yang H."/>
            <person name="Li Z."/>
            <person name="Wang D."/>
            <person name="Zhang A."/>
            <person name="Wang J."/>
        </authorList>
    </citation>
    <scope>NUCLEOTIDE SEQUENCE</scope>
    <source>
        <strain evidence="8">cv. G1812</strain>
    </source>
</reference>